<keyword evidence="1" id="KW-0732">Signal</keyword>
<evidence type="ECO:0000313" key="2">
    <source>
        <dbReference type="EMBL" id="RKP28788.1"/>
    </source>
</evidence>
<evidence type="ECO:0000256" key="1">
    <source>
        <dbReference type="SAM" id="SignalP"/>
    </source>
</evidence>
<protein>
    <submittedName>
        <fullName evidence="2">Uncharacterized protein</fullName>
    </submittedName>
</protein>
<organism evidence="2 3">
    <name type="scientific">Metschnikowia bicuspidata</name>
    <dbReference type="NCBI Taxonomy" id="27322"/>
    <lineage>
        <taxon>Eukaryota</taxon>
        <taxon>Fungi</taxon>
        <taxon>Dikarya</taxon>
        <taxon>Ascomycota</taxon>
        <taxon>Saccharomycotina</taxon>
        <taxon>Pichiomycetes</taxon>
        <taxon>Metschnikowiaceae</taxon>
        <taxon>Metschnikowia</taxon>
    </lineage>
</organism>
<evidence type="ECO:0000313" key="3">
    <source>
        <dbReference type="Proteomes" id="UP000268321"/>
    </source>
</evidence>
<feature type="chain" id="PRO_5020330872" evidence="1">
    <location>
        <begin position="22"/>
        <end position="99"/>
    </location>
</feature>
<dbReference type="AlphaFoldDB" id="A0A4P9Z8F2"/>
<feature type="signal peptide" evidence="1">
    <location>
        <begin position="1"/>
        <end position="21"/>
    </location>
</feature>
<gene>
    <name evidence="2" type="ORF">METBISCDRAFT_28779</name>
</gene>
<proteinExistence type="predicted"/>
<sequence length="99" mass="10886">MTSSASIILTILLSFVALAQAGIPYWPRWDRHKTFRRFKSCRKTASYTVNGLDGDILIGLPTSIPRCSTKHYWTTTTTTGKGDGTQTMVSQVPSGTFAL</sequence>
<dbReference type="Proteomes" id="UP000268321">
    <property type="component" value="Unassembled WGS sequence"/>
</dbReference>
<name>A0A4P9Z8F2_9ASCO</name>
<accession>A0A4P9Z8F2</accession>
<reference evidence="3" key="1">
    <citation type="journal article" date="2018" name="Nat. Microbiol.">
        <title>Leveraging single-cell genomics to expand the fungal tree of life.</title>
        <authorList>
            <person name="Ahrendt S.R."/>
            <person name="Quandt C.A."/>
            <person name="Ciobanu D."/>
            <person name="Clum A."/>
            <person name="Salamov A."/>
            <person name="Andreopoulos B."/>
            <person name="Cheng J.F."/>
            <person name="Woyke T."/>
            <person name="Pelin A."/>
            <person name="Henrissat B."/>
            <person name="Reynolds N.K."/>
            <person name="Benny G.L."/>
            <person name="Smith M.E."/>
            <person name="James T.Y."/>
            <person name="Grigoriev I.V."/>
        </authorList>
    </citation>
    <scope>NUCLEOTIDE SEQUENCE [LARGE SCALE GENOMIC DNA]</scope>
    <source>
        <strain evidence="3">Baker2002</strain>
    </source>
</reference>
<dbReference type="EMBL" id="ML004587">
    <property type="protein sequence ID" value="RKP28788.1"/>
    <property type="molecule type" value="Genomic_DNA"/>
</dbReference>
<keyword evidence="3" id="KW-1185">Reference proteome</keyword>